<comment type="caution">
    <text evidence="1">The sequence shown here is derived from an EMBL/GenBank/DDBJ whole genome shotgun (WGS) entry which is preliminary data.</text>
</comment>
<accession>A0A0C1VBL9</accession>
<dbReference type="EMBL" id="JTHE02000003">
    <property type="protein sequence ID" value="NEV66474.1"/>
    <property type="molecule type" value="Genomic_DNA"/>
</dbReference>
<dbReference type="AlphaFoldDB" id="A0A0C1VBL9"/>
<dbReference type="Pfam" id="PF10990">
    <property type="entry name" value="DUF2809"/>
    <property type="match status" value="1"/>
</dbReference>
<reference evidence="1" key="1">
    <citation type="submission" date="2014-11" db="EMBL/GenBank/DDBJ databases">
        <authorList>
            <person name="Malar M.C."/>
            <person name="Sen D."/>
            <person name="Tripathy S."/>
        </authorList>
    </citation>
    <scope>NUCLEOTIDE SEQUENCE</scope>
    <source>
        <strain evidence="1">BDU141951</strain>
    </source>
</reference>
<sequence>MRCKPYYLAWTVLLLLIELGIALFVDDDFIRPYVGDVLVVILIYAWVRAFFKVAILPAALGVLVFAFGVEILQFLNIVEVLGWESSAIARTVIGTTFSWEDLVAYTVGVGLLLGAEKVVGPHKHEWTSLH</sequence>
<dbReference type="InterPro" id="IPR021257">
    <property type="entry name" value="DUF2809"/>
</dbReference>
<reference evidence="1" key="2">
    <citation type="journal article" date="2015" name="Genome Announc.">
        <title>Draft Genome Sequence of Filamentous Marine Cyanobacterium Lyngbya confervoides Strain BDU141951.</title>
        <authorList>
            <person name="Chandrababunaidu M.M."/>
            <person name="Sen D."/>
            <person name="Tripathy S."/>
        </authorList>
    </citation>
    <scope>NUCLEOTIDE SEQUENCE</scope>
    <source>
        <strain evidence="1">BDU141951</strain>
    </source>
</reference>
<gene>
    <name evidence="1" type="ORF">QQ91_005040</name>
</gene>
<organism evidence="1">
    <name type="scientific">Lyngbya confervoides BDU141951</name>
    <dbReference type="NCBI Taxonomy" id="1574623"/>
    <lineage>
        <taxon>Bacteria</taxon>
        <taxon>Bacillati</taxon>
        <taxon>Cyanobacteriota</taxon>
        <taxon>Cyanophyceae</taxon>
        <taxon>Oscillatoriophycideae</taxon>
        <taxon>Oscillatoriales</taxon>
        <taxon>Microcoleaceae</taxon>
        <taxon>Lyngbya</taxon>
    </lineage>
</organism>
<proteinExistence type="predicted"/>
<evidence type="ECO:0000313" key="1">
    <source>
        <dbReference type="EMBL" id="NEV66474.1"/>
    </source>
</evidence>
<reference evidence="1" key="3">
    <citation type="submission" date="2020-02" db="EMBL/GenBank/DDBJ databases">
        <authorList>
            <person name="Sarangi A.N."/>
            <person name="Ghosh S."/>
            <person name="Mukherjee M."/>
            <person name="Tripathy S."/>
        </authorList>
    </citation>
    <scope>NUCLEOTIDE SEQUENCE</scope>
    <source>
        <strain evidence="1">BDU141951</strain>
    </source>
</reference>
<protein>
    <submittedName>
        <fullName evidence="1">DUF2809 domain-containing protein</fullName>
    </submittedName>
</protein>
<name>A0A0C1VBL9_9CYAN</name>